<evidence type="ECO:0000256" key="1">
    <source>
        <dbReference type="ARBA" id="ARBA00004651"/>
    </source>
</evidence>
<feature type="transmembrane region" description="Helical" evidence="8">
    <location>
        <begin position="415"/>
        <end position="433"/>
    </location>
</feature>
<feature type="transmembrane region" description="Helical" evidence="8">
    <location>
        <begin position="83"/>
        <end position="104"/>
    </location>
</feature>
<dbReference type="PROSITE" id="PS00216">
    <property type="entry name" value="SUGAR_TRANSPORT_1"/>
    <property type="match status" value="1"/>
</dbReference>
<feature type="transmembrane region" description="Helical" evidence="8">
    <location>
        <begin position="28"/>
        <end position="48"/>
    </location>
</feature>
<feature type="transmembrane region" description="Helical" evidence="8">
    <location>
        <begin position="203"/>
        <end position="220"/>
    </location>
</feature>
<evidence type="ECO:0000256" key="3">
    <source>
        <dbReference type="ARBA" id="ARBA00022448"/>
    </source>
</evidence>
<gene>
    <name evidence="10" type="ordered locus">KOX_20190</name>
</gene>
<comment type="similarity">
    <text evidence="2">Belongs to the major facilitator superfamily. Sugar transporter (TC 2.A.1.1) family.</text>
</comment>
<feature type="transmembrane region" description="Helical" evidence="8">
    <location>
        <begin position="170"/>
        <end position="191"/>
    </location>
</feature>
<dbReference type="PANTHER" id="PTHR23511:SF34">
    <property type="entry name" value="SYNAPTIC VESICLE GLYCOPROTEIN 2"/>
    <property type="match status" value="1"/>
</dbReference>
<evidence type="ECO:0000313" key="10">
    <source>
        <dbReference type="EMBL" id="AEX05760.1"/>
    </source>
</evidence>
<comment type="subcellular location">
    <subcellularLocation>
        <location evidence="1">Cell membrane</location>
        <topology evidence="1">Multi-pass membrane protein</topology>
    </subcellularLocation>
</comment>
<dbReference type="EMBL" id="CP003218">
    <property type="protein sequence ID" value="AEX05760.1"/>
    <property type="molecule type" value="Genomic_DNA"/>
</dbReference>
<dbReference type="InterPro" id="IPR036259">
    <property type="entry name" value="MFS_trans_sf"/>
</dbReference>
<dbReference type="CDD" id="cd17316">
    <property type="entry name" value="MFS_SV2_like"/>
    <property type="match status" value="1"/>
</dbReference>
<evidence type="ECO:0000256" key="4">
    <source>
        <dbReference type="ARBA" id="ARBA00022475"/>
    </source>
</evidence>
<proteinExistence type="inferred from homology"/>
<dbReference type="PROSITE" id="PS50850">
    <property type="entry name" value="MFS"/>
    <property type="match status" value="1"/>
</dbReference>
<feature type="transmembrane region" description="Helical" evidence="8">
    <location>
        <begin position="135"/>
        <end position="158"/>
    </location>
</feature>
<evidence type="ECO:0000256" key="2">
    <source>
        <dbReference type="ARBA" id="ARBA00010992"/>
    </source>
</evidence>
<dbReference type="PANTHER" id="PTHR23511">
    <property type="entry name" value="SYNAPTIC VESICLE GLYCOPROTEIN 2"/>
    <property type="match status" value="1"/>
</dbReference>
<dbReference type="RefSeq" id="WP_014229308.1">
    <property type="nucleotide sequence ID" value="NC_016612.1"/>
</dbReference>
<feature type="transmembrane region" description="Helical" evidence="8">
    <location>
        <begin position="111"/>
        <end position="129"/>
    </location>
</feature>
<dbReference type="GO" id="GO:0005886">
    <property type="term" value="C:plasma membrane"/>
    <property type="evidence" value="ECO:0007669"/>
    <property type="project" value="UniProtKB-SubCell"/>
</dbReference>
<dbReference type="HOGENOM" id="CLU_001265_46_6_6"/>
<keyword evidence="5 8" id="KW-0812">Transmembrane</keyword>
<feature type="transmembrane region" description="Helical" evidence="8">
    <location>
        <begin position="321"/>
        <end position="342"/>
    </location>
</feature>
<evidence type="ECO:0000313" key="11">
    <source>
        <dbReference type="Proteomes" id="UP000007843"/>
    </source>
</evidence>
<keyword evidence="7 8" id="KW-0472">Membrane</keyword>
<dbReference type="InterPro" id="IPR020846">
    <property type="entry name" value="MFS_dom"/>
</dbReference>
<dbReference type="AlphaFoldDB" id="A0A0H3HBD7"/>
<evidence type="ECO:0000256" key="7">
    <source>
        <dbReference type="ARBA" id="ARBA00023136"/>
    </source>
</evidence>
<dbReference type="Pfam" id="PF00083">
    <property type="entry name" value="Sugar_tr"/>
    <property type="match status" value="1"/>
</dbReference>
<feature type="transmembrane region" description="Helical" evidence="8">
    <location>
        <begin position="373"/>
        <end position="395"/>
    </location>
</feature>
<dbReference type="InterPro" id="IPR005828">
    <property type="entry name" value="MFS_sugar_transport-like"/>
</dbReference>
<evidence type="ECO:0000256" key="8">
    <source>
        <dbReference type="SAM" id="Phobius"/>
    </source>
</evidence>
<keyword evidence="6 8" id="KW-1133">Transmembrane helix</keyword>
<dbReference type="Gene3D" id="1.20.1250.20">
    <property type="entry name" value="MFS general substrate transporter like domains"/>
    <property type="match status" value="1"/>
</dbReference>
<dbReference type="PROSITE" id="PS00217">
    <property type="entry name" value="SUGAR_TRANSPORT_2"/>
    <property type="match status" value="1"/>
</dbReference>
<feature type="transmembrane region" description="Helical" evidence="8">
    <location>
        <begin position="439"/>
        <end position="458"/>
    </location>
</feature>
<name>A0A0H3HBD7_KLEM8</name>
<feature type="domain" description="Major facilitator superfamily (MFS) profile" evidence="9">
    <location>
        <begin position="38"/>
        <end position="462"/>
    </location>
</feature>
<organism evidence="10 11">
    <name type="scientific">Klebsiella michiganensis (strain ATCC 8724 / DSM 4798 / JCM 20051 / NBRC 3318 / NRRL B-199 / KCTC 1686 / BUCSAV 143 / CCM 1901)</name>
    <dbReference type="NCBI Taxonomy" id="1006551"/>
    <lineage>
        <taxon>Bacteria</taxon>
        <taxon>Pseudomonadati</taxon>
        <taxon>Pseudomonadota</taxon>
        <taxon>Gammaproteobacteria</taxon>
        <taxon>Enterobacterales</taxon>
        <taxon>Enterobacteriaceae</taxon>
        <taxon>Klebsiella/Raoultella group</taxon>
        <taxon>Klebsiella</taxon>
    </lineage>
</organism>
<dbReference type="SUPFAM" id="SSF103473">
    <property type="entry name" value="MFS general substrate transporter"/>
    <property type="match status" value="1"/>
</dbReference>
<dbReference type="InterPro" id="IPR005829">
    <property type="entry name" value="Sugar_transporter_CS"/>
</dbReference>
<protein>
    <submittedName>
        <fullName evidence="10">Putative transport protein</fullName>
    </submittedName>
</protein>
<dbReference type="PATRIC" id="fig|1006551.4.peg.4044"/>
<evidence type="ECO:0000256" key="6">
    <source>
        <dbReference type="ARBA" id="ARBA00022989"/>
    </source>
</evidence>
<reference evidence="10 11" key="1">
    <citation type="journal article" date="2012" name="J. Bacteriol.">
        <title>Complete genome sequence of Klebsiella oxytoca KCTC 1686, used in production of 2,3-butanediol.</title>
        <authorList>
            <person name="Shin S.H."/>
            <person name="Kim S."/>
            <person name="Kim J.Y."/>
            <person name="Lee S."/>
            <person name="Um Y."/>
            <person name="Oh M.K."/>
            <person name="Kim Y.R."/>
            <person name="Lee J."/>
            <person name="Yang K.S."/>
        </authorList>
    </citation>
    <scope>NUCLEOTIDE SEQUENCE [LARGE SCALE GENOMIC DNA]</scope>
    <source>
        <strain evidence="11">ATCC 8724 / DSM 4798 / JCM 20051 / NBRC 3318 / NRRL B-199 / KCTC 1686</strain>
    </source>
</reference>
<keyword evidence="3" id="KW-0813">Transport</keyword>
<keyword evidence="4" id="KW-1003">Cell membrane</keyword>
<dbReference type="GO" id="GO:0022857">
    <property type="term" value="F:transmembrane transporter activity"/>
    <property type="evidence" value="ECO:0007669"/>
    <property type="project" value="InterPro"/>
</dbReference>
<dbReference type="KEGG" id="kox:KOX_20190"/>
<evidence type="ECO:0000259" key="9">
    <source>
        <dbReference type="PROSITE" id="PS50850"/>
    </source>
</evidence>
<feature type="transmembrane region" description="Helical" evidence="8">
    <location>
        <begin position="349"/>
        <end position="367"/>
    </location>
</feature>
<accession>A0A0H3HBD7</accession>
<evidence type="ECO:0000256" key="5">
    <source>
        <dbReference type="ARBA" id="ARBA00022692"/>
    </source>
</evidence>
<dbReference type="Proteomes" id="UP000007843">
    <property type="component" value="Chromosome"/>
</dbReference>
<feature type="transmembrane region" description="Helical" evidence="8">
    <location>
        <begin position="286"/>
        <end position="306"/>
    </location>
</feature>
<sequence>MSTTQVLGDAAFASPGHPHSSLTARIDALPASVGLWSFITLLALGGFFELYDLFQTGYISTGLLAEDIFHTGEQGIFGISDQAAFASSTFMGLFIGASLLAPLADKLGRRLTFMFALAWYGVFSMMMALQSSAEGVIFCRFLVGVGLGIELVTIDTYLSEWVPTHLRNKAFAFAFFIQFLSVPAVALMSWLLVPITLFGLTGWRWVIIFGALCSLIIWVIRKKLPESARWLDEKGRHEEAHKVMCEMEQRCGVSPSPRHQVETQDNPRRLGSFKAIWAPQYRKRTIMLMVMNFFQAIGFFGFGNWLPALLSGQGASITHSLLYAFFITLAYPIGCLFCTRFVHRFENKWQIVLSALMTVVFGTLFALQNSPVLLVICGFMITWSNAWLTISYHAYQAEVFPTHIRARAVGFCYSFSRLSTAITSILIGIILQYAGTPGVISFIVASMLMVMLSVGIFGPKTRGISLENI</sequence>